<organism evidence="2 3">
    <name type="scientific">Hymenolepis diminuta</name>
    <name type="common">Rat tapeworm</name>
    <dbReference type="NCBI Taxonomy" id="6216"/>
    <lineage>
        <taxon>Eukaryota</taxon>
        <taxon>Metazoa</taxon>
        <taxon>Spiralia</taxon>
        <taxon>Lophotrochozoa</taxon>
        <taxon>Platyhelminthes</taxon>
        <taxon>Cestoda</taxon>
        <taxon>Eucestoda</taxon>
        <taxon>Cyclophyllidea</taxon>
        <taxon>Hymenolepididae</taxon>
        <taxon>Hymenolepis</taxon>
    </lineage>
</organism>
<proteinExistence type="predicted"/>
<dbReference type="Gene3D" id="1.10.260.100">
    <property type="match status" value="2"/>
</dbReference>
<evidence type="ECO:0008006" key="4">
    <source>
        <dbReference type="Google" id="ProtNLM"/>
    </source>
</evidence>
<sequence>MENKTFIKTKSNNQLSKETQHLFSKAIKNSYMKQKNSSHAASPTAKATENLTSNNGNYTQWITDELLSQVSSDPEISAWLQNPEKMSLLNNIKTNLMELITSKNTKDKMVIQKISGILAEHFERLSVSQEHGESSETSIQTRKPLIEEVPSPEEEKVNSLLADENIRSALQDEEVHMIIETLRDNPEKGHQLAAQASKDVIEKIRLLVQKGVLAFR</sequence>
<dbReference type="AlphaFoldDB" id="A0A564YJP1"/>
<evidence type="ECO:0000313" key="2">
    <source>
        <dbReference type="EMBL" id="VUZ47400.1"/>
    </source>
</evidence>
<keyword evidence="3" id="KW-1185">Reference proteome</keyword>
<name>A0A564YJP1_HYMDI</name>
<gene>
    <name evidence="2" type="ORF">WMSIL1_LOCUS6972</name>
</gene>
<dbReference type="EMBL" id="CABIJS010000233">
    <property type="protein sequence ID" value="VUZ47400.1"/>
    <property type="molecule type" value="Genomic_DNA"/>
</dbReference>
<evidence type="ECO:0000313" key="3">
    <source>
        <dbReference type="Proteomes" id="UP000321570"/>
    </source>
</evidence>
<reference evidence="2 3" key="1">
    <citation type="submission" date="2019-07" db="EMBL/GenBank/DDBJ databases">
        <authorList>
            <person name="Jastrzebski P J."/>
            <person name="Paukszto L."/>
            <person name="Jastrzebski P J."/>
        </authorList>
    </citation>
    <scope>NUCLEOTIDE SEQUENCE [LARGE SCALE GENOMIC DNA]</scope>
    <source>
        <strain evidence="2 3">WMS-il1</strain>
    </source>
</reference>
<evidence type="ECO:0000256" key="1">
    <source>
        <dbReference type="SAM" id="MobiDB-lite"/>
    </source>
</evidence>
<dbReference type="Proteomes" id="UP000321570">
    <property type="component" value="Unassembled WGS sequence"/>
</dbReference>
<feature type="region of interest" description="Disordered" evidence="1">
    <location>
        <begin position="33"/>
        <end position="54"/>
    </location>
</feature>
<protein>
    <recommendedName>
        <fullName evidence="4">STI1 domain-containing protein</fullName>
    </recommendedName>
</protein>
<accession>A0A564YJP1</accession>